<dbReference type="Proteomes" id="UP000504618">
    <property type="component" value="Unplaced"/>
</dbReference>
<proteinExistence type="predicted"/>
<evidence type="ECO:0000313" key="1">
    <source>
        <dbReference type="Proteomes" id="UP000504618"/>
    </source>
</evidence>
<evidence type="ECO:0000313" key="2">
    <source>
        <dbReference type="RefSeq" id="XP_024892734.1"/>
    </source>
</evidence>
<keyword evidence="1" id="KW-1185">Reference proteome</keyword>
<reference evidence="2" key="1">
    <citation type="submission" date="2025-08" db="UniProtKB">
        <authorList>
            <consortium name="RefSeq"/>
        </authorList>
    </citation>
    <scope>IDENTIFICATION</scope>
    <source>
        <tissue evidence="2">Whole body</tissue>
    </source>
</reference>
<accession>A0A6J1RCP5</accession>
<sequence length="103" mass="11486">MTHLFVVVHAVVVPAYIHTSGARLSLTRDTIFVDHVYLRASSSLTSYTRCPGLHCQLHLAVRSYLCSVLSVTPADEPHSSAVRRKVSASEDFYRMPLVTVCRK</sequence>
<dbReference type="GeneID" id="112467986"/>
<name>A0A6J1RCP5_9HYME</name>
<dbReference type="AlphaFoldDB" id="A0A6J1RCP5"/>
<organism evidence="1 2">
    <name type="scientific">Temnothorax curvispinosus</name>
    <dbReference type="NCBI Taxonomy" id="300111"/>
    <lineage>
        <taxon>Eukaryota</taxon>
        <taxon>Metazoa</taxon>
        <taxon>Ecdysozoa</taxon>
        <taxon>Arthropoda</taxon>
        <taxon>Hexapoda</taxon>
        <taxon>Insecta</taxon>
        <taxon>Pterygota</taxon>
        <taxon>Neoptera</taxon>
        <taxon>Endopterygota</taxon>
        <taxon>Hymenoptera</taxon>
        <taxon>Apocrita</taxon>
        <taxon>Aculeata</taxon>
        <taxon>Formicoidea</taxon>
        <taxon>Formicidae</taxon>
        <taxon>Myrmicinae</taxon>
        <taxon>Temnothorax</taxon>
    </lineage>
</organism>
<gene>
    <name evidence="2" type="primary">LOC112467986</name>
</gene>
<protein>
    <submittedName>
        <fullName evidence="2">Uncharacterized protein LOC112467986</fullName>
    </submittedName>
</protein>
<dbReference type="RefSeq" id="XP_024892734.1">
    <property type="nucleotide sequence ID" value="XM_025036966.1"/>
</dbReference>